<reference evidence="2" key="2">
    <citation type="submission" date="2021-04" db="EMBL/GenBank/DDBJ databases">
        <authorList>
            <person name="Gilroy R."/>
        </authorList>
    </citation>
    <scope>NUCLEOTIDE SEQUENCE</scope>
    <source>
        <strain evidence="2">421</strain>
    </source>
</reference>
<reference evidence="2" key="1">
    <citation type="journal article" date="2021" name="PeerJ">
        <title>Extensive microbial diversity within the chicken gut microbiome revealed by metagenomics and culture.</title>
        <authorList>
            <person name="Gilroy R."/>
            <person name="Ravi A."/>
            <person name="Getino M."/>
            <person name="Pursley I."/>
            <person name="Horton D.L."/>
            <person name="Alikhan N.F."/>
            <person name="Baker D."/>
            <person name="Gharbi K."/>
            <person name="Hall N."/>
            <person name="Watson M."/>
            <person name="Adriaenssens E.M."/>
            <person name="Foster-Nyarko E."/>
            <person name="Jarju S."/>
            <person name="Secka A."/>
            <person name="Antonio M."/>
            <person name="Oren A."/>
            <person name="Chaudhuri R.R."/>
            <person name="La Ragione R."/>
            <person name="Hildebrand F."/>
            <person name="Pallen M.J."/>
        </authorList>
    </citation>
    <scope>NUCLEOTIDE SEQUENCE</scope>
    <source>
        <strain evidence="2">421</strain>
    </source>
</reference>
<protein>
    <submittedName>
        <fullName evidence="2">YfhO family protein</fullName>
    </submittedName>
</protein>
<feature type="transmembrane region" description="Helical" evidence="1">
    <location>
        <begin position="391"/>
        <end position="410"/>
    </location>
</feature>
<feature type="transmembrane region" description="Helical" evidence="1">
    <location>
        <begin position="202"/>
        <end position="221"/>
    </location>
</feature>
<accession>A0A9D1RD94</accession>
<feature type="transmembrane region" description="Helical" evidence="1">
    <location>
        <begin position="416"/>
        <end position="435"/>
    </location>
</feature>
<feature type="transmembrane region" description="Helical" evidence="1">
    <location>
        <begin position="242"/>
        <end position="262"/>
    </location>
</feature>
<dbReference type="AlphaFoldDB" id="A0A9D1RD94"/>
<dbReference type="Proteomes" id="UP000824205">
    <property type="component" value="Unassembled WGS sequence"/>
</dbReference>
<feature type="transmembrane region" description="Helical" evidence="1">
    <location>
        <begin position="447"/>
        <end position="468"/>
    </location>
</feature>
<dbReference type="EMBL" id="DXGE01000019">
    <property type="protein sequence ID" value="HIW85729.1"/>
    <property type="molecule type" value="Genomic_DNA"/>
</dbReference>
<feature type="transmembrane region" description="Helical" evidence="1">
    <location>
        <begin position="12"/>
        <end position="34"/>
    </location>
</feature>
<evidence type="ECO:0000313" key="3">
    <source>
        <dbReference type="Proteomes" id="UP000824205"/>
    </source>
</evidence>
<dbReference type="InterPro" id="IPR018580">
    <property type="entry name" value="Uncharacterised_YfhO"/>
</dbReference>
<feature type="transmembrane region" description="Helical" evidence="1">
    <location>
        <begin position="359"/>
        <end position="379"/>
    </location>
</feature>
<dbReference type="Pfam" id="PF09586">
    <property type="entry name" value="YfhO"/>
    <property type="match status" value="1"/>
</dbReference>
<feature type="transmembrane region" description="Helical" evidence="1">
    <location>
        <begin position="163"/>
        <end position="182"/>
    </location>
</feature>
<organism evidence="2 3">
    <name type="scientific">Candidatus Eubacterium faecipullorum</name>
    <dbReference type="NCBI Taxonomy" id="2838571"/>
    <lineage>
        <taxon>Bacteria</taxon>
        <taxon>Bacillati</taxon>
        <taxon>Bacillota</taxon>
        <taxon>Clostridia</taxon>
        <taxon>Eubacteriales</taxon>
        <taxon>Eubacteriaceae</taxon>
        <taxon>Eubacterium</taxon>
    </lineage>
</organism>
<gene>
    <name evidence="2" type="ORF">IAA48_04465</name>
</gene>
<feature type="transmembrane region" description="Helical" evidence="1">
    <location>
        <begin position="136"/>
        <end position="156"/>
    </location>
</feature>
<evidence type="ECO:0000313" key="2">
    <source>
        <dbReference type="EMBL" id="HIW85729.1"/>
    </source>
</evidence>
<dbReference type="PANTHER" id="PTHR38454">
    <property type="entry name" value="INTEGRAL MEMBRANE PROTEIN-RELATED"/>
    <property type="match status" value="1"/>
</dbReference>
<proteinExistence type="predicted"/>
<keyword evidence="1" id="KW-1133">Transmembrane helix</keyword>
<feature type="transmembrane region" description="Helical" evidence="1">
    <location>
        <begin position="300"/>
        <end position="318"/>
    </location>
</feature>
<evidence type="ECO:0000256" key="1">
    <source>
        <dbReference type="SAM" id="Phobius"/>
    </source>
</evidence>
<sequence length="883" mass="98639">MRSSSLKNKDKKLPLILFLSFLICAAVMVAVYIINGTDPFGSVSILTSDLKIQYKDYYGYLWDVLHGNASLEYSASKSLGGQMIGLVVYYLTCPLNLLIYFIDKSQIPLFVSIITVVKIAFAGLTASYFIRKRFNISLIPTVLIACCYALSEYSFVYCHNIMWLDGVVMLPLACLGVYELLYNNKKGLLFFSVFMAIFSNWYAGYMVCLMTGFCFLFELAQKYDFRDFKNVIKPAIGDALRVAADMILGVLASGIILVPGLLSLLGGKASSGGISFKINVRLLESLKGFMINADSNATDATIMYCGAIVLVLAVYMFVDKRISLKKRLLSLTAFAFMIFCFCIDVLNVMWTGFVKSYSYQFRWAFTFIFLMAYFACVCVKEIKKHGFCKLTMLKALGIIAGVFILLDLAGATKKSMISYFYIALVVVYGAALVLIHALKNKKFLRCTAALLVCALTLAELTFNGALAFKQNYKDDTQDYIDYSNEMSAAVSDIKAADDSFYRIEKTVSYLTEVGRENMSSEGFMFNYNGIAGYTSTYDPNVDIFLAKMGYSDPTSINEENYTQKKYNATETYYNSPLFVADSFLGIKYQILSESAPGLEKFNNNDYFDGRYSIYENPYALPLAFNVSEKLYDDLDYGNDPFENQEKLVSAALGYDVALYTQPDFTKGSMKDKKQDMTVTVEKDGPLYFYTDPADYHDSSNGKQCALYLNGERVQRICSRFYTNAVYLGNFSAGEKVDVSIHYINEKSSSIKTHDVYFAQLDVAATENALTALASGSSSTLNFSKNTVSGEYHTDTDSTVILTVPYTEGWTLYVDGQAYDYKEIADTFIGIDLTAGDHQIEMRYSTLHKNAGIAASVVGFAGFAAWCVFDVLRKKKGQLTESAR</sequence>
<feature type="transmembrane region" description="Helical" evidence="1">
    <location>
        <begin position="83"/>
        <end position="102"/>
    </location>
</feature>
<feature type="transmembrane region" description="Helical" evidence="1">
    <location>
        <begin position="330"/>
        <end position="353"/>
    </location>
</feature>
<name>A0A9D1RD94_9FIRM</name>
<feature type="transmembrane region" description="Helical" evidence="1">
    <location>
        <begin position="109"/>
        <end position="130"/>
    </location>
</feature>
<dbReference type="PANTHER" id="PTHR38454:SF1">
    <property type="entry name" value="INTEGRAL MEMBRANE PROTEIN"/>
    <property type="match status" value="1"/>
</dbReference>
<feature type="transmembrane region" description="Helical" evidence="1">
    <location>
        <begin position="850"/>
        <end position="871"/>
    </location>
</feature>
<comment type="caution">
    <text evidence="2">The sequence shown here is derived from an EMBL/GenBank/DDBJ whole genome shotgun (WGS) entry which is preliminary data.</text>
</comment>
<keyword evidence="1" id="KW-0472">Membrane</keyword>
<keyword evidence="1" id="KW-0812">Transmembrane</keyword>